<dbReference type="VEuPathDB" id="TriTrypDB:BSAL_44625"/>
<keyword evidence="7" id="KW-1185">Reference proteome</keyword>
<gene>
    <name evidence="6" type="ORF">BSAL_44625</name>
</gene>
<dbReference type="Pfam" id="PF00400">
    <property type="entry name" value="WD40"/>
    <property type="match status" value="2"/>
</dbReference>
<sequence>NVSDVVWLSNATILSASFDCTIKTCDLAAGQFKTPLYTAQTRAFALAACSVSDWTSSTTVFAACDSKQWLYLGDTRVSSSRSLPVQWQSQSRANTITYDPSQKCLITGHINGTVSLWDVRKLRTALATSSTPATGSDGAGAPTMPFPTNVTQSIEVSSGGDVSHEAALSGPRSPSRPTTADAMTPVTSSPSAPSCFEWTNEPSKSPITHVSFHGDRDAPKKLFVVSEDNMARLYGRQGTGIGIDDMSRGGQDYQLEGVLNGFQTRSYSVRGSYWCGTGQREKRTSSGAASIFDDEREADLRHVSECDLVVCGGGEDCGLVFDVTDASIGGNPTLLQRLDGHRGRVWGACVHRNAARPIIATWGEDSCVRVWVPRK</sequence>
<dbReference type="InterPro" id="IPR019775">
    <property type="entry name" value="WD40_repeat_CS"/>
</dbReference>
<proteinExistence type="predicted"/>
<dbReference type="Proteomes" id="UP000051952">
    <property type="component" value="Unassembled WGS sequence"/>
</dbReference>
<reference evidence="7" key="1">
    <citation type="submission" date="2015-09" db="EMBL/GenBank/DDBJ databases">
        <authorList>
            <consortium name="Pathogen Informatics"/>
        </authorList>
    </citation>
    <scope>NUCLEOTIDE SEQUENCE [LARGE SCALE GENOMIC DNA]</scope>
    <source>
        <strain evidence="7">Lake Konstanz</strain>
    </source>
</reference>
<dbReference type="Gene3D" id="2.130.10.10">
    <property type="entry name" value="YVTN repeat-like/Quinoprotein amine dehydrogenase"/>
    <property type="match status" value="2"/>
</dbReference>
<evidence type="ECO:0000313" key="6">
    <source>
        <dbReference type="EMBL" id="CUG93751.1"/>
    </source>
</evidence>
<dbReference type="InterPro" id="IPR036322">
    <property type="entry name" value="WD40_repeat_dom_sf"/>
</dbReference>
<dbReference type="OrthoDB" id="6262491at2759"/>
<evidence type="ECO:0000256" key="3">
    <source>
        <dbReference type="ARBA" id="ARBA00022980"/>
    </source>
</evidence>
<evidence type="ECO:0000313" key="7">
    <source>
        <dbReference type="Proteomes" id="UP000051952"/>
    </source>
</evidence>
<evidence type="ECO:0000256" key="4">
    <source>
        <dbReference type="PROSITE-ProRule" id="PRU00221"/>
    </source>
</evidence>
<keyword evidence="3" id="KW-0689">Ribosomal protein</keyword>
<dbReference type="SMART" id="SM00320">
    <property type="entry name" value="WD40"/>
    <property type="match status" value="3"/>
</dbReference>
<dbReference type="InterPro" id="IPR001680">
    <property type="entry name" value="WD40_rpt"/>
</dbReference>
<feature type="region of interest" description="Disordered" evidence="5">
    <location>
        <begin position="156"/>
        <end position="194"/>
    </location>
</feature>
<name>A0A0S4JQH6_BODSA</name>
<evidence type="ECO:0000256" key="5">
    <source>
        <dbReference type="SAM" id="MobiDB-lite"/>
    </source>
</evidence>
<dbReference type="GO" id="GO:0005840">
    <property type="term" value="C:ribosome"/>
    <property type="evidence" value="ECO:0007669"/>
    <property type="project" value="UniProtKB-KW"/>
</dbReference>
<evidence type="ECO:0000256" key="2">
    <source>
        <dbReference type="ARBA" id="ARBA00022737"/>
    </source>
</evidence>
<keyword evidence="2" id="KW-0677">Repeat</keyword>
<dbReference type="EMBL" id="CYKH01002191">
    <property type="protein sequence ID" value="CUG93751.1"/>
    <property type="molecule type" value="Genomic_DNA"/>
</dbReference>
<evidence type="ECO:0000256" key="1">
    <source>
        <dbReference type="ARBA" id="ARBA00022574"/>
    </source>
</evidence>
<dbReference type="PROSITE" id="PS50082">
    <property type="entry name" value="WD_REPEATS_2"/>
    <property type="match status" value="1"/>
</dbReference>
<dbReference type="InterPro" id="IPR015943">
    <property type="entry name" value="WD40/YVTN_repeat-like_dom_sf"/>
</dbReference>
<feature type="repeat" description="WD" evidence="4">
    <location>
        <begin position="95"/>
        <end position="127"/>
    </location>
</feature>
<dbReference type="SUPFAM" id="SSF50978">
    <property type="entry name" value="WD40 repeat-like"/>
    <property type="match status" value="1"/>
</dbReference>
<organism evidence="6 7">
    <name type="scientific">Bodo saltans</name>
    <name type="common">Flagellated protozoan</name>
    <dbReference type="NCBI Taxonomy" id="75058"/>
    <lineage>
        <taxon>Eukaryota</taxon>
        <taxon>Discoba</taxon>
        <taxon>Euglenozoa</taxon>
        <taxon>Kinetoplastea</taxon>
        <taxon>Metakinetoplastina</taxon>
        <taxon>Eubodonida</taxon>
        <taxon>Bodonidae</taxon>
        <taxon>Bodo</taxon>
    </lineage>
</organism>
<accession>A0A0S4JQH6</accession>
<protein>
    <submittedName>
        <fullName evidence="6">Uncharacterized protein</fullName>
    </submittedName>
</protein>
<keyword evidence="1 4" id="KW-0853">WD repeat</keyword>
<dbReference type="PROSITE" id="PS00678">
    <property type="entry name" value="WD_REPEATS_1"/>
    <property type="match status" value="1"/>
</dbReference>
<dbReference type="AlphaFoldDB" id="A0A0S4JQH6"/>
<keyword evidence="3" id="KW-0687">Ribonucleoprotein</keyword>
<feature type="non-terminal residue" evidence="6">
    <location>
        <position position="1"/>
    </location>
</feature>